<organism evidence="3 4">
    <name type="scientific">Pontibacter actiniarum</name>
    <dbReference type="NCBI Taxonomy" id="323450"/>
    <lineage>
        <taxon>Bacteria</taxon>
        <taxon>Pseudomonadati</taxon>
        <taxon>Bacteroidota</taxon>
        <taxon>Cytophagia</taxon>
        <taxon>Cytophagales</taxon>
        <taxon>Hymenobacteraceae</taxon>
        <taxon>Pontibacter</taxon>
    </lineage>
</organism>
<proteinExistence type="predicted"/>
<evidence type="ECO:0000313" key="3">
    <source>
        <dbReference type="EMBL" id="ARS35635.1"/>
    </source>
</evidence>
<accession>A0A1X9YRY3</accession>
<dbReference type="Proteomes" id="UP000266292">
    <property type="component" value="Chromosome"/>
</dbReference>
<name>A0A1X9YRY3_9BACT</name>
<dbReference type="SMART" id="SM00530">
    <property type="entry name" value="HTH_XRE"/>
    <property type="match status" value="1"/>
</dbReference>
<dbReference type="CDD" id="cd00093">
    <property type="entry name" value="HTH_XRE"/>
    <property type="match status" value="1"/>
</dbReference>
<dbReference type="InterPro" id="IPR001387">
    <property type="entry name" value="Cro/C1-type_HTH"/>
</dbReference>
<dbReference type="SUPFAM" id="SSF47413">
    <property type="entry name" value="lambda repressor-like DNA-binding domains"/>
    <property type="match status" value="1"/>
</dbReference>
<dbReference type="GO" id="GO:0003677">
    <property type="term" value="F:DNA binding"/>
    <property type="evidence" value="ECO:0007669"/>
    <property type="project" value="UniProtKB-KW"/>
</dbReference>
<dbReference type="STRING" id="709015.GCA_000472485_01889"/>
<keyword evidence="4" id="KW-1185">Reference proteome</keyword>
<evidence type="ECO:0000259" key="2">
    <source>
        <dbReference type="PROSITE" id="PS50943"/>
    </source>
</evidence>
<protein>
    <submittedName>
        <fullName evidence="3">Transcriptional regulator</fullName>
    </submittedName>
</protein>
<dbReference type="OrthoDB" id="1357763at2"/>
<dbReference type="EMBL" id="CP021235">
    <property type="protein sequence ID" value="ARS35635.1"/>
    <property type="molecule type" value="Genomic_DNA"/>
</dbReference>
<dbReference type="InterPro" id="IPR010982">
    <property type="entry name" value="Lambda_DNA-bd_dom_sf"/>
</dbReference>
<gene>
    <name evidence="3" type="ORF">CA264_09375</name>
</gene>
<dbReference type="PANTHER" id="PTHR46558">
    <property type="entry name" value="TRACRIPTIONAL REGULATORY PROTEIN-RELATED-RELATED"/>
    <property type="match status" value="1"/>
</dbReference>
<dbReference type="Pfam" id="PF01381">
    <property type="entry name" value="HTH_3"/>
    <property type="match status" value="1"/>
</dbReference>
<dbReference type="PROSITE" id="PS50943">
    <property type="entry name" value="HTH_CROC1"/>
    <property type="match status" value="1"/>
</dbReference>
<keyword evidence="1" id="KW-0238">DNA-binding</keyword>
<dbReference type="KEGG" id="pact:CA264_09375"/>
<evidence type="ECO:0000256" key="1">
    <source>
        <dbReference type="ARBA" id="ARBA00023125"/>
    </source>
</evidence>
<dbReference type="PANTHER" id="PTHR46558:SF4">
    <property type="entry name" value="DNA-BIDING PHAGE PROTEIN"/>
    <property type="match status" value="1"/>
</dbReference>
<dbReference type="RefSeq" id="WP_025606613.1">
    <property type="nucleotide sequence ID" value="NZ_CP021235.1"/>
</dbReference>
<dbReference type="Gene3D" id="1.10.260.40">
    <property type="entry name" value="lambda repressor-like DNA-binding domains"/>
    <property type="match status" value="1"/>
</dbReference>
<reference evidence="4" key="1">
    <citation type="submission" date="2017-05" db="EMBL/GenBank/DDBJ databases">
        <authorList>
            <person name="Ray J."/>
            <person name="Price M."/>
            <person name="Deutschbauer A."/>
        </authorList>
    </citation>
    <scope>NUCLEOTIDE SEQUENCE [LARGE SCALE GENOMIC DNA]</scope>
    <source>
        <strain evidence="4">DSM 19842</strain>
    </source>
</reference>
<sequence length="66" mass="7507">MNNGIKVERARHNMSQSDLADKLGVSRQTIYAIENKKFVPSTVLALKLALIFDVRVEELFQLEDSD</sequence>
<dbReference type="AlphaFoldDB" id="A0A1X9YRY3"/>
<evidence type="ECO:0000313" key="4">
    <source>
        <dbReference type="Proteomes" id="UP000266292"/>
    </source>
</evidence>
<feature type="domain" description="HTH cro/C1-type" evidence="2">
    <location>
        <begin position="5"/>
        <end position="59"/>
    </location>
</feature>